<dbReference type="GO" id="GO:0051604">
    <property type="term" value="P:protein maturation"/>
    <property type="evidence" value="ECO:0007669"/>
    <property type="project" value="UniProtKB-ARBA"/>
</dbReference>
<dbReference type="GO" id="GO:0005737">
    <property type="term" value="C:cytoplasm"/>
    <property type="evidence" value="ECO:0007669"/>
    <property type="project" value="UniProtKB-ARBA"/>
</dbReference>
<dbReference type="Gene3D" id="1.10.533.10">
    <property type="entry name" value="Death Domain, Fas"/>
    <property type="match status" value="2"/>
</dbReference>
<evidence type="ECO:0000259" key="5">
    <source>
        <dbReference type="PROSITE" id="PS50168"/>
    </source>
</evidence>
<keyword evidence="3" id="KW-0677">Repeat</keyword>
<reference evidence="8 9" key="1">
    <citation type="journal article" date="2020" name="Nature">
        <title>Six reference-quality genomes reveal evolution of bat adaptations.</title>
        <authorList>
            <person name="Jebb D."/>
            <person name="Huang Z."/>
            <person name="Pippel M."/>
            <person name="Hughes G.M."/>
            <person name="Lavrichenko K."/>
            <person name="Devanna P."/>
            <person name="Winkler S."/>
            <person name="Jermiin L.S."/>
            <person name="Skirmuntt E.C."/>
            <person name="Katzourakis A."/>
            <person name="Burkitt-Gray L."/>
            <person name="Ray D.A."/>
            <person name="Sullivan K.A.M."/>
            <person name="Roscito J.G."/>
            <person name="Kirilenko B.M."/>
            <person name="Davalos L.M."/>
            <person name="Corthals A.P."/>
            <person name="Power M.L."/>
            <person name="Jones G."/>
            <person name="Ransome R.D."/>
            <person name="Dechmann D.K.N."/>
            <person name="Locatelli A.G."/>
            <person name="Puechmaille S.J."/>
            <person name="Fedrigo O."/>
            <person name="Jarvis E.D."/>
            <person name="Hiller M."/>
            <person name="Vernes S.C."/>
            <person name="Myers E.W."/>
            <person name="Teeling E.C."/>
        </authorList>
    </citation>
    <scope>NUCLEOTIDE SEQUENCE [LARGE SCALE GENOMIC DNA]</scope>
    <source>
        <strain evidence="8">MRhiFer1</strain>
        <tissue evidence="8">Lung</tissue>
    </source>
</reference>
<evidence type="ECO:0000313" key="8">
    <source>
        <dbReference type="EMBL" id="KAF6361190.1"/>
    </source>
</evidence>
<evidence type="ECO:0000256" key="4">
    <source>
        <dbReference type="RuleBase" id="RU003971"/>
    </source>
</evidence>
<dbReference type="AlphaFoldDB" id="A0A7J7YI62"/>
<dbReference type="PROSITE" id="PS50168">
    <property type="entry name" value="DED"/>
    <property type="match status" value="2"/>
</dbReference>
<dbReference type="InterPro" id="IPR029030">
    <property type="entry name" value="Caspase-like_dom_sf"/>
</dbReference>
<evidence type="ECO:0000259" key="6">
    <source>
        <dbReference type="PROSITE" id="PS50207"/>
    </source>
</evidence>
<dbReference type="GO" id="GO:0006508">
    <property type="term" value="P:proteolysis"/>
    <property type="evidence" value="ECO:0007669"/>
    <property type="project" value="InterPro"/>
</dbReference>
<feature type="domain" description="DED" evidence="5">
    <location>
        <begin position="109"/>
        <end position="182"/>
    </location>
</feature>
<dbReference type="PROSITE" id="PS01122">
    <property type="entry name" value="CASPASE_CYS"/>
    <property type="match status" value="1"/>
</dbReference>
<dbReference type="PANTHER" id="PTHR48169">
    <property type="entry name" value="DED DOMAIN-CONTAINING PROTEIN"/>
    <property type="match status" value="1"/>
</dbReference>
<evidence type="ECO:0000259" key="7">
    <source>
        <dbReference type="PROSITE" id="PS50208"/>
    </source>
</evidence>
<dbReference type="PANTHER" id="PTHR48169:SF7">
    <property type="entry name" value="CASPASE 10"/>
    <property type="match status" value="1"/>
</dbReference>
<evidence type="ECO:0000256" key="2">
    <source>
        <dbReference type="ARBA" id="ARBA00022703"/>
    </source>
</evidence>
<dbReference type="SUPFAM" id="SSF47986">
    <property type="entry name" value="DEATH domain"/>
    <property type="match status" value="2"/>
</dbReference>
<dbReference type="Gene3D" id="3.40.50.1460">
    <property type="match status" value="1"/>
</dbReference>
<dbReference type="SUPFAM" id="SSF52129">
    <property type="entry name" value="Caspase-like"/>
    <property type="match status" value="1"/>
</dbReference>
<evidence type="ECO:0000313" key="9">
    <source>
        <dbReference type="Proteomes" id="UP000585614"/>
    </source>
</evidence>
<dbReference type="Pfam" id="PF00656">
    <property type="entry name" value="Peptidase_C14"/>
    <property type="match status" value="1"/>
</dbReference>
<proteinExistence type="inferred from homology"/>
<dbReference type="GO" id="GO:0006915">
    <property type="term" value="P:apoptotic process"/>
    <property type="evidence" value="ECO:0007669"/>
    <property type="project" value="UniProtKB-KW"/>
</dbReference>
<dbReference type="InterPro" id="IPR011600">
    <property type="entry name" value="Pept_C14_caspase"/>
</dbReference>
<dbReference type="InterPro" id="IPR033139">
    <property type="entry name" value="Caspase_cys_AS"/>
</dbReference>
<feature type="domain" description="DED" evidence="5">
    <location>
        <begin position="14"/>
        <end position="92"/>
    </location>
</feature>
<dbReference type="InterPro" id="IPR001309">
    <property type="entry name" value="Pept_C14_p20"/>
</dbReference>
<dbReference type="InterPro" id="IPR001875">
    <property type="entry name" value="DED_dom"/>
</dbReference>
<evidence type="ECO:0000256" key="3">
    <source>
        <dbReference type="ARBA" id="ARBA00022737"/>
    </source>
</evidence>
<dbReference type="FunFam" id="1.10.533.10:FF:000038">
    <property type="entry name" value="Caspase 10"/>
    <property type="match status" value="1"/>
</dbReference>
<dbReference type="PROSITE" id="PS50208">
    <property type="entry name" value="CASPASE_P20"/>
    <property type="match status" value="1"/>
</dbReference>
<dbReference type="CDD" id="cd08814">
    <property type="entry name" value="DED_Caspase_10_r2"/>
    <property type="match status" value="1"/>
</dbReference>
<dbReference type="InterPro" id="IPR002138">
    <property type="entry name" value="Pept_C14_p10"/>
</dbReference>
<dbReference type="FunFam" id="3.40.50.1460:FF:000014">
    <property type="entry name" value="Caspase 10, apoptosis-related cysteine peptidase"/>
    <property type="match status" value="1"/>
</dbReference>
<dbReference type="PROSITE" id="PS50207">
    <property type="entry name" value="CASPASE_P10"/>
    <property type="match status" value="1"/>
</dbReference>
<dbReference type="GO" id="GO:0004197">
    <property type="term" value="F:cysteine-type endopeptidase activity"/>
    <property type="evidence" value="ECO:0007669"/>
    <property type="project" value="InterPro"/>
</dbReference>
<organism evidence="8 9">
    <name type="scientific">Rhinolophus ferrumequinum</name>
    <name type="common">Greater horseshoe bat</name>
    <dbReference type="NCBI Taxonomy" id="59479"/>
    <lineage>
        <taxon>Eukaryota</taxon>
        <taxon>Metazoa</taxon>
        <taxon>Chordata</taxon>
        <taxon>Craniata</taxon>
        <taxon>Vertebrata</taxon>
        <taxon>Euteleostomi</taxon>
        <taxon>Mammalia</taxon>
        <taxon>Eutheria</taxon>
        <taxon>Laurasiatheria</taxon>
        <taxon>Chiroptera</taxon>
        <taxon>Yinpterochiroptera</taxon>
        <taxon>Rhinolophoidea</taxon>
        <taxon>Rhinolophidae</taxon>
        <taxon>Rhinolophinae</taxon>
        <taxon>Rhinolophus</taxon>
    </lineage>
</organism>
<comment type="caution">
    <text evidence="8">The sequence shown here is derived from an EMBL/GenBank/DDBJ whole genome shotgun (WGS) entry which is preliminary data.</text>
</comment>
<evidence type="ECO:0000256" key="1">
    <source>
        <dbReference type="ARBA" id="ARBA00010134"/>
    </source>
</evidence>
<dbReference type="PRINTS" id="PR00376">
    <property type="entry name" value="IL1BCENZYME"/>
</dbReference>
<dbReference type="SMART" id="SM00031">
    <property type="entry name" value="DED"/>
    <property type="match status" value="2"/>
</dbReference>
<dbReference type="Pfam" id="PF01335">
    <property type="entry name" value="DED"/>
    <property type="match status" value="2"/>
</dbReference>
<keyword evidence="2" id="KW-0053">Apoptosis</keyword>
<dbReference type="SMART" id="SM00115">
    <property type="entry name" value="CASc"/>
    <property type="match status" value="1"/>
</dbReference>
<dbReference type="InterPro" id="IPR015917">
    <property type="entry name" value="Pept_C14A"/>
</dbReference>
<gene>
    <name evidence="8" type="ORF">mRhiFer1_002127</name>
</gene>
<dbReference type="FunFam" id="1.10.533.10:FF:000016">
    <property type="entry name" value="CASP8 and FADD-like apoptosis regulator"/>
    <property type="match status" value="1"/>
</dbReference>
<sequence length="477" mass="54540">MAVTSSSDDNHRENFRERLLKIDVNLGDCEVEQLKFLCRDFVPSRKLEESSSAMDIFHHLLVGELLSEEDPFLLAELLYIMKQILLLKHLNYTKEQVESLLPTRKRVSPFRNLLYELAENIDSENLKSMIFLQKESMPKIQLTSISFLVHMEKQALIDENNLAVLEDLCAKVAPHLTRKIEKYEREKASQVVTSPVKKETESLPQGEEEVFSSSNFKQVHGAVQVCSLEAAVYRMNRKFRGHCVIINNHTFTSTFLQEREGTNKDAECLKLVFQWLGFRVIIKVNVTKKELEEILQNYKRRSDLDDGDCFVFCVLTHGQFGAVYSSDGVLIPIRKITSHFTARECPGLANKPKLFFVQACQGEEIQPSIYIKTDAINPELTNPPLQDSVPDEADFLLGLATVPGYVSFRHKKEGSWYIQSLCNHLKDLVPRHEDILSILTAVNDDVSRRGGAKKQMPQPVFTLRKKVVFPVPQKELS</sequence>
<feature type="domain" description="Caspase family p20" evidence="7">
    <location>
        <begin position="239"/>
        <end position="364"/>
    </location>
</feature>
<dbReference type="GO" id="GO:0042981">
    <property type="term" value="P:regulation of apoptotic process"/>
    <property type="evidence" value="ECO:0007669"/>
    <property type="project" value="InterPro"/>
</dbReference>
<name>A0A7J7YI62_RHIFE</name>
<dbReference type="InterPro" id="IPR035701">
    <property type="entry name" value="CASP10_DED2"/>
</dbReference>
<dbReference type="InterPro" id="IPR011029">
    <property type="entry name" value="DEATH-like_dom_sf"/>
</dbReference>
<dbReference type="Proteomes" id="UP000585614">
    <property type="component" value="Unassembled WGS sequence"/>
</dbReference>
<feature type="domain" description="Caspase family p10" evidence="6">
    <location>
        <begin position="389"/>
        <end position="469"/>
    </location>
</feature>
<comment type="similarity">
    <text evidence="1 4">Belongs to the peptidase C14A family.</text>
</comment>
<dbReference type="CDD" id="cd00032">
    <property type="entry name" value="CASc"/>
    <property type="match status" value="1"/>
</dbReference>
<dbReference type="EMBL" id="JACAGC010000006">
    <property type="protein sequence ID" value="KAF6361190.1"/>
    <property type="molecule type" value="Genomic_DNA"/>
</dbReference>
<accession>A0A7J7YI62</accession>
<protein>
    <submittedName>
        <fullName evidence="8">Caspase 10</fullName>
    </submittedName>
</protein>